<dbReference type="Gene3D" id="1.10.260.40">
    <property type="entry name" value="lambda repressor-like DNA-binding domains"/>
    <property type="match status" value="1"/>
</dbReference>
<evidence type="ECO:0000256" key="1">
    <source>
        <dbReference type="ARBA" id="ARBA00023015"/>
    </source>
</evidence>
<dbReference type="SMART" id="SM00354">
    <property type="entry name" value="HTH_LACI"/>
    <property type="match status" value="1"/>
</dbReference>
<sequence length="344" mass="36996">MPDDAAGESAAPGRTIRMRDVARAAGVSTMTVSRALSSPEKVSEEVRRRVEAAVSAIGYVPNRLAGNLSSSRSDVVGLIVPSLENSLFSSTIQGIATVLRRNGYQLMVADCGYSQADEEALIAAFLEQRVAGLVLHNTSHSPRAREMIRRAGVPVVENGTLVDDPLDMVVSYSNEGAARAMTLHLARLGYRRLGFVCLPTATNDRSVARQRGYRAALREAGLPLDPALMLEMPPGLGAGAEAVVRLAEEPGRADAIFFAGDVMAIGALFECQRRGWAVPGRVGIAAFDDFELLGHTVPTVTTLRLPRLEIGRRSAQVLLDRIQGRSTGKLVVDLKFEIIHREST</sequence>
<gene>
    <name evidence="5" type="ORF">M0638_25190</name>
</gene>
<keyword evidence="6" id="KW-1185">Reference proteome</keyword>
<evidence type="ECO:0000256" key="2">
    <source>
        <dbReference type="ARBA" id="ARBA00023125"/>
    </source>
</evidence>
<dbReference type="SUPFAM" id="SSF47413">
    <property type="entry name" value="lambda repressor-like DNA-binding domains"/>
    <property type="match status" value="1"/>
</dbReference>
<dbReference type="InterPro" id="IPR000843">
    <property type="entry name" value="HTH_LacI"/>
</dbReference>
<dbReference type="InterPro" id="IPR028082">
    <property type="entry name" value="Peripla_BP_I"/>
</dbReference>
<keyword evidence="2 5" id="KW-0238">DNA-binding</keyword>
<name>A0A9X1YFE9_9PROT</name>
<dbReference type="Proteomes" id="UP001139516">
    <property type="component" value="Unassembled WGS sequence"/>
</dbReference>
<dbReference type="PROSITE" id="PS50932">
    <property type="entry name" value="HTH_LACI_2"/>
    <property type="match status" value="1"/>
</dbReference>
<dbReference type="CDD" id="cd01575">
    <property type="entry name" value="PBP1_GntR"/>
    <property type="match status" value="1"/>
</dbReference>
<evidence type="ECO:0000313" key="5">
    <source>
        <dbReference type="EMBL" id="MCK8787667.1"/>
    </source>
</evidence>
<dbReference type="CDD" id="cd01392">
    <property type="entry name" value="HTH_LacI"/>
    <property type="match status" value="1"/>
</dbReference>
<evidence type="ECO:0000256" key="3">
    <source>
        <dbReference type="ARBA" id="ARBA00023163"/>
    </source>
</evidence>
<feature type="domain" description="HTH lacI-type" evidence="4">
    <location>
        <begin position="16"/>
        <end position="70"/>
    </location>
</feature>
<dbReference type="RefSeq" id="WP_248669717.1">
    <property type="nucleotide sequence ID" value="NZ_JALPRX010000137.1"/>
</dbReference>
<dbReference type="GO" id="GO:0000976">
    <property type="term" value="F:transcription cis-regulatory region binding"/>
    <property type="evidence" value="ECO:0007669"/>
    <property type="project" value="TreeGrafter"/>
</dbReference>
<dbReference type="EMBL" id="JALPRX010000137">
    <property type="protein sequence ID" value="MCK8787667.1"/>
    <property type="molecule type" value="Genomic_DNA"/>
</dbReference>
<dbReference type="InterPro" id="IPR010982">
    <property type="entry name" value="Lambda_DNA-bd_dom_sf"/>
</dbReference>
<keyword evidence="1" id="KW-0805">Transcription regulation</keyword>
<proteinExistence type="predicted"/>
<dbReference type="AlphaFoldDB" id="A0A9X1YFE9"/>
<dbReference type="PROSITE" id="PS00356">
    <property type="entry name" value="HTH_LACI_1"/>
    <property type="match status" value="1"/>
</dbReference>
<dbReference type="PANTHER" id="PTHR30146:SF33">
    <property type="entry name" value="TRANSCRIPTIONAL REGULATOR"/>
    <property type="match status" value="1"/>
</dbReference>
<keyword evidence="3" id="KW-0804">Transcription</keyword>
<dbReference type="Gene3D" id="3.40.50.2300">
    <property type="match status" value="2"/>
</dbReference>
<evidence type="ECO:0000313" key="6">
    <source>
        <dbReference type="Proteomes" id="UP001139516"/>
    </source>
</evidence>
<dbReference type="InterPro" id="IPR046335">
    <property type="entry name" value="LacI/GalR-like_sensor"/>
</dbReference>
<dbReference type="SUPFAM" id="SSF53822">
    <property type="entry name" value="Periplasmic binding protein-like I"/>
    <property type="match status" value="1"/>
</dbReference>
<dbReference type="GO" id="GO:0003700">
    <property type="term" value="F:DNA-binding transcription factor activity"/>
    <property type="evidence" value="ECO:0007669"/>
    <property type="project" value="TreeGrafter"/>
</dbReference>
<dbReference type="PANTHER" id="PTHR30146">
    <property type="entry name" value="LACI-RELATED TRANSCRIPTIONAL REPRESSOR"/>
    <property type="match status" value="1"/>
</dbReference>
<accession>A0A9X1YFE9</accession>
<evidence type="ECO:0000259" key="4">
    <source>
        <dbReference type="PROSITE" id="PS50932"/>
    </source>
</evidence>
<dbReference type="Pfam" id="PF00356">
    <property type="entry name" value="LacI"/>
    <property type="match status" value="1"/>
</dbReference>
<reference evidence="5" key="1">
    <citation type="submission" date="2022-04" db="EMBL/GenBank/DDBJ databases">
        <title>Roseomonas acroporae sp. nov., isolated from coral Acropora digitifera.</title>
        <authorList>
            <person name="Sun H."/>
        </authorList>
    </citation>
    <scope>NUCLEOTIDE SEQUENCE</scope>
    <source>
        <strain evidence="5">NAR14</strain>
    </source>
</reference>
<dbReference type="Pfam" id="PF13377">
    <property type="entry name" value="Peripla_BP_3"/>
    <property type="match status" value="1"/>
</dbReference>
<protein>
    <submittedName>
        <fullName evidence="5">LacI family DNA-binding transcriptional regulator</fullName>
    </submittedName>
</protein>
<comment type="caution">
    <text evidence="5">The sequence shown here is derived from an EMBL/GenBank/DDBJ whole genome shotgun (WGS) entry which is preliminary data.</text>
</comment>
<organism evidence="5 6">
    <name type="scientific">Roseomonas acroporae</name>
    <dbReference type="NCBI Taxonomy" id="2937791"/>
    <lineage>
        <taxon>Bacteria</taxon>
        <taxon>Pseudomonadati</taxon>
        <taxon>Pseudomonadota</taxon>
        <taxon>Alphaproteobacteria</taxon>
        <taxon>Acetobacterales</taxon>
        <taxon>Roseomonadaceae</taxon>
        <taxon>Roseomonas</taxon>
    </lineage>
</organism>